<dbReference type="GO" id="GO:0005886">
    <property type="term" value="C:plasma membrane"/>
    <property type="evidence" value="ECO:0007669"/>
    <property type="project" value="TreeGrafter"/>
</dbReference>
<dbReference type="AlphaFoldDB" id="A0A3G9JVJ0"/>
<dbReference type="KEGG" id="pcat:Pcatena_00440"/>
<dbReference type="EMBL" id="AP019367">
    <property type="protein sequence ID" value="BBH49457.1"/>
    <property type="molecule type" value="Genomic_DNA"/>
</dbReference>
<evidence type="ECO:0000313" key="2">
    <source>
        <dbReference type="EMBL" id="BBH49457.1"/>
    </source>
</evidence>
<keyword evidence="3" id="KW-1185">Reference proteome</keyword>
<keyword evidence="1" id="KW-1133">Transmembrane helix</keyword>
<sequence>MAKEITPKVGPNGKQGLTNHDLNQLWLRWAFTHLSSMSYEKLQAHGFAWSYIPFANKYYADDPEAKRRLLTRQSVFYNTEPQTGTIINGIVASLEENIALGGEVSEDMPNNVKTALMGPLAGIGDSIVQGIIVPILLSIGMSLAAGGSPIGPLFYIITWGIIGPAISFFCFRMGYKLGVGAVDMIVGEAARRLTDAFNVLGIMVIGALSAGNIVLTTTLNIPMGGEFKPLQDTLDGCFPGILPLIAVLLTWWMLNKKQYSPTKVIIILCVVVAVLCVIGVF</sequence>
<dbReference type="InterPro" id="IPR050303">
    <property type="entry name" value="GatZ_KbaZ_carbometab"/>
</dbReference>
<evidence type="ECO:0000313" key="3">
    <source>
        <dbReference type="Proteomes" id="UP000273154"/>
    </source>
</evidence>
<dbReference type="Proteomes" id="UP000273154">
    <property type="component" value="Chromosome"/>
</dbReference>
<feature type="transmembrane region" description="Helical" evidence="1">
    <location>
        <begin position="153"/>
        <end position="175"/>
    </location>
</feature>
<feature type="transmembrane region" description="Helical" evidence="1">
    <location>
        <begin position="264"/>
        <end position="280"/>
    </location>
</feature>
<reference evidence="3" key="1">
    <citation type="submission" date="2018-11" db="EMBL/GenBank/DDBJ databases">
        <title>Comparative genomics of Parolsenella catena and Libanicoccus massiliensis: Reclassification of Libanicoccus massiliensis as Parolsenella massiliensis comb. nov.</title>
        <authorList>
            <person name="Sakamoto M."/>
            <person name="Ikeyama N."/>
            <person name="Murakami T."/>
            <person name="Mori H."/>
            <person name="Yuki M."/>
            <person name="Ohkuma M."/>
        </authorList>
    </citation>
    <scope>NUCLEOTIDE SEQUENCE [LARGE SCALE GENOMIC DNA]</scope>
    <source>
        <strain evidence="3">JCM 31932</strain>
    </source>
</reference>
<dbReference type="Pfam" id="PF03613">
    <property type="entry name" value="EIID-AGA"/>
    <property type="match status" value="1"/>
</dbReference>
<feature type="transmembrane region" description="Helical" evidence="1">
    <location>
        <begin position="196"/>
        <end position="221"/>
    </location>
</feature>
<proteinExistence type="predicted"/>
<dbReference type="OrthoDB" id="9811533at2"/>
<keyword evidence="1" id="KW-0812">Transmembrane</keyword>
<dbReference type="RefSeq" id="WP_126420575.1">
    <property type="nucleotide sequence ID" value="NZ_AP019367.1"/>
</dbReference>
<accession>A0A3G9JVJ0</accession>
<dbReference type="PANTHER" id="PTHR32502">
    <property type="entry name" value="N-ACETYLGALACTOSAMINE PERMEASE II COMPONENT-RELATED"/>
    <property type="match status" value="1"/>
</dbReference>
<dbReference type="PROSITE" id="PS51108">
    <property type="entry name" value="PTS_EIID"/>
    <property type="match status" value="1"/>
</dbReference>
<name>A0A3G9JVJ0_9ACTN</name>
<organism evidence="2 3">
    <name type="scientific">Parolsenella catena</name>
    <dbReference type="NCBI Taxonomy" id="2003188"/>
    <lineage>
        <taxon>Bacteria</taxon>
        <taxon>Bacillati</taxon>
        <taxon>Actinomycetota</taxon>
        <taxon>Coriobacteriia</taxon>
        <taxon>Coriobacteriales</taxon>
        <taxon>Atopobiaceae</taxon>
        <taxon>Parolsenella</taxon>
    </lineage>
</organism>
<feature type="transmembrane region" description="Helical" evidence="1">
    <location>
        <begin position="233"/>
        <end position="252"/>
    </location>
</feature>
<gene>
    <name evidence="2" type="ORF">Pcatena_00440</name>
</gene>
<protein>
    <submittedName>
        <fullName evidence="2">PTS fructose transporter subunit IID</fullName>
    </submittedName>
</protein>
<dbReference type="GeneID" id="88848186"/>
<dbReference type="PANTHER" id="PTHR32502:SF26">
    <property type="entry name" value="PHOSPHOTRANSFERASE SYSTEM SUGAR-SPECIFIC EIID COMPONENT"/>
    <property type="match status" value="1"/>
</dbReference>
<dbReference type="InterPro" id="IPR004704">
    <property type="entry name" value="PTS_IID_man"/>
</dbReference>
<dbReference type="GO" id="GO:0009401">
    <property type="term" value="P:phosphoenolpyruvate-dependent sugar phosphotransferase system"/>
    <property type="evidence" value="ECO:0007669"/>
    <property type="project" value="InterPro"/>
</dbReference>
<feature type="transmembrane region" description="Helical" evidence="1">
    <location>
        <begin position="127"/>
        <end position="147"/>
    </location>
</feature>
<keyword evidence="1" id="KW-0472">Membrane</keyword>
<evidence type="ECO:0000256" key="1">
    <source>
        <dbReference type="SAM" id="Phobius"/>
    </source>
</evidence>